<evidence type="ECO:0000313" key="1">
    <source>
        <dbReference type="EMBL" id="PSB19477.1"/>
    </source>
</evidence>
<organism evidence="1 2">
    <name type="scientific">Phormidesmis priestleyi ULC007</name>
    <dbReference type="NCBI Taxonomy" id="1920490"/>
    <lineage>
        <taxon>Bacteria</taxon>
        <taxon>Bacillati</taxon>
        <taxon>Cyanobacteriota</taxon>
        <taxon>Cyanophyceae</taxon>
        <taxon>Leptolyngbyales</taxon>
        <taxon>Leptolyngbyaceae</taxon>
        <taxon>Phormidesmis</taxon>
    </lineage>
</organism>
<accession>A0A2T1DG94</accession>
<protein>
    <submittedName>
        <fullName evidence="1">Type II toxin-antitoxin system VapC family toxin</fullName>
    </submittedName>
</protein>
<reference evidence="1 2" key="1">
    <citation type="submission" date="2018-02" db="EMBL/GenBank/DDBJ databases">
        <authorList>
            <person name="Cohen D.B."/>
            <person name="Kent A.D."/>
        </authorList>
    </citation>
    <scope>NUCLEOTIDE SEQUENCE [LARGE SCALE GENOMIC DNA]</scope>
    <source>
        <strain evidence="1 2">ULC007</strain>
    </source>
</reference>
<evidence type="ECO:0000313" key="2">
    <source>
        <dbReference type="Proteomes" id="UP000238634"/>
    </source>
</evidence>
<dbReference type="SUPFAM" id="SSF88723">
    <property type="entry name" value="PIN domain-like"/>
    <property type="match status" value="1"/>
</dbReference>
<dbReference type="Gene3D" id="3.40.50.1010">
    <property type="entry name" value="5'-nuclease"/>
    <property type="match status" value="1"/>
</dbReference>
<reference evidence="1 2" key="2">
    <citation type="submission" date="2018-03" db="EMBL/GenBank/DDBJ databases">
        <title>The ancient ancestry and fast evolution of plastids.</title>
        <authorList>
            <person name="Moore K.R."/>
            <person name="Magnabosco C."/>
            <person name="Momper L."/>
            <person name="Gold D.A."/>
            <person name="Bosak T."/>
            <person name="Fournier G.P."/>
        </authorList>
    </citation>
    <scope>NUCLEOTIDE SEQUENCE [LARGE SCALE GENOMIC DNA]</scope>
    <source>
        <strain evidence="1 2">ULC007</strain>
    </source>
</reference>
<dbReference type="AlphaFoldDB" id="A0A2T1DG94"/>
<dbReference type="CDD" id="cd09881">
    <property type="entry name" value="PIN_VapC4-5_FitB-like"/>
    <property type="match status" value="1"/>
</dbReference>
<dbReference type="InterPro" id="IPR029060">
    <property type="entry name" value="PIN-like_dom_sf"/>
</dbReference>
<sequence length="142" mass="16142">MSLWILDTDHVSLALQGHPLVTDRIKQRDSEVAITVITAQELFNGWVTRINDPRLAGELVSLYTRFSLTLDFLKKVQILNFDDSANTQYTQLLQLDRSLRKKRLQEDLKIAAIALSTGAIVATRNQRDFSLVEGLCLEDWAI</sequence>
<keyword evidence="2" id="KW-1185">Reference proteome</keyword>
<name>A0A2T1DG94_9CYAN</name>
<comment type="caution">
    <text evidence="1">The sequence shown here is derived from an EMBL/GenBank/DDBJ whole genome shotgun (WGS) entry which is preliminary data.</text>
</comment>
<dbReference type="RefSeq" id="WP_073071951.1">
    <property type="nucleotide sequence ID" value="NZ_MPPI01000013.1"/>
</dbReference>
<dbReference type="EMBL" id="PVWG01000010">
    <property type="protein sequence ID" value="PSB19477.1"/>
    <property type="molecule type" value="Genomic_DNA"/>
</dbReference>
<gene>
    <name evidence="1" type="ORF">C7B65_11200</name>
</gene>
<dbReference type="Proteomes" id="UP000238634">
    <property type="component" value="Unassembled WGS sequence"/>
</dbReference>
<proteinExistence type="predicted"/>
<dbReference type="STRING" id="1920490.GCA_001895925_04688"/>
<dbReference type="OrthoDB" id="574223at2"/>